<comment type="caution">
    <text evidence="2">The sequence shown here is derived from an EMBL/GenBank/DDBJ whole genome shotgun (WGS) entry which is preliminary data.</text>
</comment>
<feature type="transmembrane region" description="Helical" evidence="1">
    <location>
        <begin position="134"/>
        <end position="154"/>
    </location>
</feature>
<evidence type="ECO:0000313" key="2">
    <source>
        <dbReference type="EMBL" id="MDK3073557.1"/>
    </source>
</evidence>
<feature type="transmembrane region" description="Helical" evidence="1">
    <location>
        <begin position="86"/>
        <end position="110"/>
    </location>
</feature>
<evidence type="ECO:0000313" key="3">
    <source>
        <dbReference type="Proteomes" id="UP001227126"/>
    </source>
</evidence>
<feature type="transmembrane region" description="Helical" evidence="1">
    <location>
        <begin position="15"/>
        <end position="36"/>
    </location>
</feature>
<keyword evidence="1" id="KW-0812">Transmembrane</keyword>
<sequence length="389" mass="43439">MTGLPEVDLWAKLTTIFGVYTMPLVSTLVGVALFILAPRILGPVASPDRKSLQISLLRLVTVAFILLQLADLVFHKLLEVDYDRLLLRASASIVLIYGMMVAFNILARLLEAKFGRSREIDGTKVTQASYHSRMATLVMIVIMLLCGLLALLQIWNLGSLIERTGFIGIIAAFIFLTHSVWFPDMYFGLTLLGSSMANEGETIRFDSDGPIYIINRLTPFYVLLLNLDSNERVIMRNAKLFEGTIENLNKRASIEGLRRRVELKISYPENESVAENREALFARVEAAVGATFEALAERKDLHVNANVPMTWLLADAGDFALQVSVFFHLDPLPETKLTKVVRRYLRWTPAAVRHHLYEECATRGLYLATPGLLQVSTGQETPGFVVGNP</sequence>
<keyword evidence="1" id="KW-0472">Membrane</keyword>
<feature type="transmembrane region" description="Helical" evidence="1">
    <location>
        <begin position="56"/>
        <end position="74"/>
    </location>
</feature>
<organism evidence="2 3">
    <name type="scientific">Sedimentitalea xiamensis</name>
    <dbReference type="NCBI Taxonomy" id="3050037"/>
    <lineage>
        <taxon>Bacteria</taxon>
        <taxon>Pseudomonadati</taxon>
        <taxon>Pseudomonadota</taxon>
        <taxon>Alphaproteobacteria</taxon>
        <taxon>Rhodobacterales</taxon>
        <taxon>Paracoccaceae</taxon>
        <taxon>Sedimentitalea</taxon>
    </lineage>
</organism>
<gene>
    <name evidence="2" type="ORF">QO034_10580</name>
</gene>
<keyword evidence="3" id="KW-1185">Reference proteome</keyword>
<name>A0ABT7FEP6_9RHOB</name>
<accession>A0ABT7FEP6</accession>
<evidence type="ECO:0000256" key="1">
    <source>
        <dbReference type="SAM" id="Phobius"/>
    </source>
</evidence>
<dbReference type="RefSeq" id="WP_284485498.1">
    <property type="nucleotide sequence ID" value="NZ_JASNJE010000010.1"/>
</dbReference>
<dbReference type="Proteomes" id="UP001227126">
    <property type="component" value="Unassembled WGS sequence"/>
</dbReference>
<proteinExistence type="predicted"/>
<dbReference type="EMBL" id="JASNJE010000010">
    <property type="protein sequence ID" value="MDK3073557.1"/>
    <property type="molecule type" value="Genomic_DNA"/>
</dbReference>
<keyword evidence="1" id="KW-1133">Transmembrane helix</keyword>
<evidence type="ECO:0008006" key="4">
    <source>
        <dbReference type="Google" id="ProtNLM"/>
    </source>
</evidence>
<reference evidence="2 3" key="1">
    <citation type="submission" date="2023-05" db="EMBL/GenBank/DDBJ databases">
        <title>Sedimentitalea sp. nov. JM2-8.</title>
        <authorList>
            <person name="Huang J."/>
        </authorList>
    </citation>
    <scope>NUCLEOTIDE SEQUENCE [LARGE SCALE GENOMIC DNA]</scope>
    <source>
        <strain evidence="2 3">JM2-8</strain>
    </source>
</reference>
<feature type="transmembrane region" description="Helical" evidence="1">
    <location>
        <begin position="166"/>
        <end position="187"/>
    </location>
</feature>
<protein>
    <recommendedName>
        <fullName evidence="4">Small-conductance mechanosensitive channel</fullName>
    </recommendedName>
</protein>